<dbReference type="Pfam" id="PF06305">
    <property type="entry name" value="LapA_dom"/>
    <property type="match status" value="1"/>
</dbReference>
<evidence type="ECO:0000313" key="7">
    <source>
        <dbReference type="EMBL" id="MDR6509239.1"/>
    </source>
</evidence>
<keyword evidence="4 5" id="KW-0472">Membrane</keyword>
<evidence type="ECO:0000256" key="1">
    <source>
        <dbReference type="ARBA" id="ARBA00022475"/>
    </source>
</evidence>
<accession>A0ABU1MGA8</accession>
<evidence type="ECO:0000259" key="6">
    <source>
        <dbReference type="Pfam" id="PF06305"/>
    </source>
</evidence>
<dbReference type="Proteomes" id="UP001184150">
    <property type="component" value="Unassembled WGS sequence"/>
</dbReference>
<dbReference type="EMBL" id="JAVDRD010000001">
    <property type="protein sequence ID" value="MDR6509239.1"/>
    <property type="molecule type" value="Genomic_DNA"/>
</dbReference>
<reference evidence="7 8" key="1">
    <citation type="submission" date="2023-07" db="EMBL/GenBank/DDBJ databases">
        <title>Sorghum-associated microbial communities from plants grown in Nebraska, USA.</title>
        <authorList>
            <person name="Schachtman D."/>
        </authorList>
    </citation>
    <scope>NUCLEOTIDE SEQUENCE [LARGE SCALE GENOMIC DNA]</scope>
    <source>
        <strain evidence="7 8">DS1027</strain>
    </source>
</reference>
<feature type="domain" description="Lipopolysaccharide assembly protein A" evidence="6">
    <location>
        <begin position="23"/>
        <end position="81"/>
    </location>
</feature>
<keyword evidence="2 5" id="KW-0812">Transmembrane</keyword>
<evidence type="ECO:0000313" key="8">
    <source>
        <dbReference type="Proteomes" id="UP001184150"/>
    </source>
</evidence>
<keyword evidence="3 5" id="KW-1133">Transmembrane helix</keyword>
<comment type="caution">
    <text evidence="7">The sequence shown here is derived from an EMBL/GenBank/DDBJ whole genome shotgun (WGS) entry which is preliminary data.</text>
</comment>
<sequence length="105" mass="11635">MKQIRIVLWLALIAAFAAFIAMNADTARVNFWPYGAGYLHFDWPVGFVALVFFLAGFVPPWAAGRLRRWRLKRRIATLESSLVSQAGAFPATDAASDAAQTDIHP</sequence>
<dbReference type="InterPro" id="IPR010445">
    <property type="entry name" value="LapA_dom"/>
</dbReference>
<dbReference type="RefSeq" id="WP_022675994.1">
    <property type="nucleotide sequence ID" value="NZ_CP140000.1"/>
</dbReference>
<keyword evidence="1" id="KW-1003">Cell membrane</keyword>
<organism evidence="7 8">
    <name type="scientific">Novosphingobium capsulatum</name>
    <dbReference type="NCBI Taxonomy" id="13688"/>
    <lineage>
        <taxon>Bacteria</taxon>
        <taxon>Pseudomonadati</taxon>
        <taxon>Pseudomonadota</taxon>
        <taxon>Alphaproteobacteria</taxon>
        <taxon>Sphingomonadales</taxon>
        <taxon>Sphingomonadaceae</taxon>
        <taxon>Novosphingobium</taxon>
    </lineage>
</organism>
<protein>
    <submittedName>
        <fullName evidence="7">Integral membrane protein</fullName>
    </submittedName>
</protein>
<feature type="transmembrane region" description="Helical" evidence="5">
    <location>
        <begin position="47"/>
        <end position="64"/>
    </location>
</feature>
<evidence type="ECO:0000256" key="3">
    <source>
        <dbReference type="ARBA" id="ARBA00022989"/>
    </source>
</evidence>
<evidence type="ECO:0000256" key="4">
    <source>
        <dbReference type="ARBA" id="ARBA00023136"/>
    </source>
</evidence>
<evidence type="ECO:0000256" key="5">
    <source>
        <dbReference type="SAM" id="Phobius"/>
    </source>
</evidence>
<proteinExistence type="predicted"/>
<keyword evidence="8" id="KW-1185">Reference proteome</keyword>
<evidence type="ECO:0000256" key="2">
    <source>
        <dbReference type="ARBA" id="ARBA00022692"/>
    </source>
</evidence>
<name>A0ABU1MGA8_9SPHN</name>
<gene>
    <name evidence="7" type="ORF">J2792_000079</name>
</gene>